<gene>
    <name evidence="1" type="ORF">SAMN02745138_02104</name>
</gene>
<organism evidence="1 2">
    <name type="scientific">Anaerotignum lactatifermentans DSM 14214</name>
    <dbReference type="NCBI Taxonomy" id="1121323"/>
    <lineage>
        <taxon>Bacteria</taxon>
        <taxon>Bacillati</taxon>
        <taxon>Bacillota</taxon>
        <taxon>Clostridia</taxon>
        <taxon>Lachnospirales</taxon>
        <taxon>Anaerotignaceae</taxon>
        <taxon>Anaerotignum</taxon>
    </lineage>
</organism>
<name>A0A1M6U7X1_9FIRM</name>
<keyword evidence="2" id="KW-1185">Reference proteome</keyword>
<dbReference type="EMBL" id="FRAH01000037">
    <property type="protein sequence ID" value="SHK65260.1"/>
    <property type="molecule type" value="Genomic_DNA"/>
</dbReference>
<reference evidence="1 2" key="1">
    <citation type="submission" date="2016-11" db="EMBL/GenBank/DDBJ databases">
        <authorList>
            <person name="Jaros S."/>
            <person name="Januszkiewicz K."/>
            <person name="Wedrychowicz H."/>
        </authorList>
    </citation>
    <scope>NUCLEOTIDE SEQUENCE [LARGE SCALE GENOMIC DNA]</scope>
    <source>
        <strain evidence="1 2">DSM 14214</strain>
    </source>
</reference>
<proteinExistence type="predicted"/>
<accession>A0A1M6U7X1</accession>
<sequence length="379" mass="43222">MNEKVFMDQYQKNFLNEEEFIAFLQEREENSAWQREKSSEIRFLAADDQKVTMFMENEENHEMQPIMEDTMEHTRLVLKVQDSFYPVRSCAVKTILDRARVSGNALNKVEKTVLAKILNYCMEVASGEALLRFCEKKISAVHGGDPSDYAVLEMPELFRKTVEYLQTNFPGYTFAGASYDHSVATALWELSNETDLLQEYRKLLKKHRLPTDGLKAGLRLTTSDVGYSGANLYPLLFVGSGAKILPLGSPLKLEHKNGASLEKFDSQLNLLYAQYGKALSSLEKMMSLILFHPVNTLLGVMKRIGIPKKIAMEIAENFQQQNGETCCSAYEVYLGITEAEHILMRDEPEGAKIVKMEENIARAVHIRWKDYDLAGEMKW</sequence>
<evidence type="ECO:0000313" key="1">
    <source>
        <dbReference type="EMBL" id="SHK65260.1"/>
    </source>
</evidence>
<protein>
    <submittedName>
        <fullName evidence="1">Uncharacterized protein</fullName>
    </submittedName>
</protein>
<dbReference type="Proteomes" id="UP000183975">
    <property type="component" value="Unassembled WGS sequence"/>
</dbReference>
<dbReference type="AlphaFoldDB" id="A0A1M6U7X1"/>
<dbReference type="OrthoDB" id="1824544at2"/>
<evidence type="ECO:0000313" key="2">
    <source>
        <dbReference type="Proteomes" id="UP000183975"/>
    </source>
</evidence>
<dbReference type="RefSeq" id="WP_072851572.1">
    <property type="nucleotide sequence ID" value="NZ_FRAH01000037.1"/>
</dbReference>